<keyword evidence="2" id="KW-0812">Transmembrane</keyword>
<feature type="compositionally biased region" description="Polar residues" evidence="1">
    <location>
        <begin position="54"/>
        <end position="63"/>
    </location>
</feature>
<dbReference type="Proteomes" id="UP000287352">
    <property type="component" value="Unassembled WGS sequence"/>
</dbReference>
<proteinExistence type="predicted"/>
<evidence type="ECO:0000313" key="4">
    <source>
        <dbReference type="Proteomes" id="UP000287352"/>
    </source>
</evidence>
<feature type="transmembrane region" description="Helical" evidence="2">
    <location>
        <begin position="12"/>
        <end position="33"/>
    </location>
</feature>
<gene>
    <name evidence="3" type="ORF">KTT_47980</name>
</gene>
<evidence type="ECO:0000256" key="1">
    <source>
        <dbReference type="SAM" id="MobiDB-lite"/>
    </source>
</evidence>
<accession>A0A402A765</accession>
<keyword evidence="2" id="KW-0472">Membrane</keyword>
<comment type="caution">
    <text evidence="3">The sequence shown here is derived from an EMBL/GenBank/DDBJ whole genome shotgun (WGS) entry which is preliminary data.</text>
</comment>
<dbReference type="AlphaFoldDB" id="A0A402A765"/>
<evidence type="ECO:0000313" key="3">
    <source>
        <dbReference type="EMBL" id="GCE14939.1"/>
    </source>
</evidence>
<feature type="region of interest" description="Disordered" evidence="1">
    <location>
        <begin position="52"/>
        <end position="72"/>
    </location>
</feature>
<organism evidence="3 4">
    <name type="scientific">Tengunoibacter tsumagoiensis</name>
    <dbReference type="NCBI Taxonomy" id="2014871"/>
    <lineage>
        <taxon>Bacteria</taxon>
        <taxon>Bacillati</taxon>
        <taxon>Chloroflexota</taxon>
        <taxon>Ktedonobacteria</taxon>
        <taxon>Ktedonobacterales</taxon>
        <taxon>Dictyobacteraceae</taxon>
        <taxon>Tengunoibacter</taxon>
    </lineage>
</organism>
<keyword evidence="4" id="KW-1185">Reference proteome</keyword>
<reference evidence="4" key="1">
    <citation type="submission" date="2018-12" db="EMBL/GenBank/DDBJ databases">
        <title>Tengunoibacter tsumagoiensis gen. nov., sp. nov., Dictyobacter kobayashii sp. nov., D. alpinus sp. nov., and D. joshuensis sp. nov. and description of Dictyobacteraceae fam. nov. within the order Ktedonobacterales isolated from Tengu-no-mugimeshi.</title>
        <authorList>
            <person name="Wang C.M."/>
            <person name="Zheng Y."/>
            <person name="Sakai Y."/>
            <person name="Toyoda A."/>
            <person name="Minakuchi Y."/>
            <person name="Abe K."/>
            <person name="Yokota A."/>
            <person name="Yabe S."/>
        </authorList>
    </citation>
    <scope>NUCLEOTIDE SEQUENCE [LARGE SCALE GENOMIC DNA]</scope>
    <source>
        <strain evidence="4">Uno3</strain>
    </source>
</reference>
<name>A0A402A765_9CHLR</name>
<dbReference type="EMBL" id="BIFR01000002">
    <property type="protein sequence ID" value="GCE14939.1"/>
    <property type="molecule type" value="Genomic_DNA"/>
</dbReference>
<keyword evidence="2" id="KW-1133">Transmembrane helix</keyword>
<protein>
    <submittedName>
        <fullName evidence="3">Uncharacterized protein</fullName>
    </submittedName>
</protein>
<evidence type="ECO:0000256" key="2">
    <source>
        <dbReference type="SAM" id="Phobius"/>
    </source>
</evidence>
<sequence length="72" mass="7926">MFEKGKGSMFRRLLWLGVTLMMSLLVFGAARLLPPPLLVLPATQSHVLFVGSQPPGQSRSYNPQPYPEWAGG</sequence>